<reference evidence="8 9" key="1">
    <citation type="journal article" date="2023" name="Elife">
        <title>Identification of key yeast species and microbe-microbe interactions impacting larval growth of Drosophila in the wild.</title>
        <authorList>
            <person name="Mure A."/>
            <person name="Sugiura Y."/>
            <person name="Maeda R."/>
            <person name="Honda K."/>
            <person name="Sakurai N."/>
            <person name="Takahashi Y."/>
            <person name="Watada M."/>
            <person name="Katoh T."/>
            <person name="Gotoh A."/>
            <person name="Gotoh Y."/>
            <person name="Taniguchi I."/>
            <person name="Nakamura K."/>
            <person name="Hayashi T."/>
            <person name="Katayama T."/>
            <person name="Uemura T."/>
            <person name="Hattori Y."/>
        </authorList>
    </citation>
    <scope>NUCLEOTIDE SEQUENCE [LARGE SCALE GENOMIC DNA]</scope>
    <source>
        <strain evidence="8 9">PK-24</strain>
    </source>
</reference>
<gene>
    <name evidence="8" type="ORF">DAPK24_018160</name>
</gene>
<keyword evidence="9" id="KW-1185">Reference proteome</keyword>
<dbReference type="Proteomes" id="UP001378960">
    <property type="component" value="Unassembled WGS sequence"/>
</dbReference>
<organism evidence="8 9">
    <name type="scientific">Pichia kluyveri</name>
    <name type="common">Yeast</name>
    <dbReference type="NCBI Taxonomy" id="36015"/>
    <lineage>
        <taxon>Eukaryota</taxon>
        <taxon>Fungi</taxon>
        <taxon>Dikarya</taxon>
        <taxon>Ascomycota</taxon>
        <taxon>Saccharomycotina</taxon>
        <taxon>Pichiomycetes</taxon>
        <taxon>Pichiales</taxon>
        <taxon>Pichiaceae</taxon>
        <taxon>Pichia</taxon>
    </lineage>
</organism>
<dbReference type="InterPro" id="IPR009617">
    <property type="entry name" value="Seipin"/>
</dbReference>
<proteinExistence type="predicted"/>
<evidence type="ECO:0000313" key="9">
    <source>
        <dbReference type="Proteomes" id="UP001378960"/>
    </source>
</evidence>
<evidence type="ECO:0000256" key="4">
    <source>
        <dbReference type="ARBA" id="ARBA00022989"/>
    </source>
</evidence>
<keyword evidence="2 7" id="KW-0812">Transmembrane</keyword>
<comment type="subcellular location">
    <subcellularLocation>
        <location evidence="1">Endoplasmic reticulum membrane</location>
        <topology evidence="1">Multi-pass membrane protein</topology>
    </subcellularLocation>
</comment>
<evidence type="ECO:0000256" key="6">
    <source>
        <dbReference type="ARBA" id="ARBA00023136"/>
    </source>
</evidence>
<keyword evidence="6 7" id="KW-0472">Membrane</keyword>
<evidence type="ECO:0008006" key="10">
    <source>
        <dbReference type="Google" id="ProtNLM"/>
    </source>
</evidence>
<dbReference type="GO" id="GO:0005789">
    <property type="term" value="C:endoplasmic reticulum membrane"/>
    <property type="evidence" value="ECO:0007669"/>
    <property type="project" value="UniProtKB-SubCell"/>
</dbReference>
<accession>A0AAV5R177</accession>
<dbReference type="AlphaFoldDB" id="A0AAV5R177"/>
<name>A0AAV5R177_PICKL</name>
<evidence type="ECO:0000313" key="8">
    <source>
        <dbReference type="EMBL" id="GMM45241.1"/>
    </source>
</evidence>
<dbReference type="Pfam" id="PF06775">
    <property type="entry name" value="Seipin"/>
    <property type="match status" value="1"/>
</dbReference>
<evidence type="ECO:0000256" key="1">
    <source>
        <dbReference type="ARBA" id="ARBA00004477"/>
    </source>
</evidence>
<comment type="caution">
    <text evidence="8">The sequence shown here is derived from an EMBL/GenBank/DDBJ whole genome shotgun (WGS) entry which is preliminary data.</text>
</comment>
<sequence>MQISLNIPLRIFQSWTYFILVISSMIVILLPSSIYLFIQYKSTLIPTPPPLLNLQFQYIESTGPFAFYNLTNSAYDQIKGWKKSNTNIFTKIEQVLTINVKYLKLNRDSTIGGVRISIYDNKNPPVMIQDNFKKSTGKKWPFKELSLINDDSYNIYRIDKRFSSWNEVVGKSYSRGIPFISSHNDELSINGKVNVLQYFLPQWMLNIFVPIGIQELFSWKNVNWLLGQRDRFELDSDDNFKNLKTVDLLDSFGDFKNLKSNSFSTGLLLFEGQLLEEDFQNTSLLIELDLDDIYILNAHVKFDYVLSGLRWWLYWWPGLCFIIGVGIIWSFSCLSCLFISYLGLHIWNILFWLVFGSKK</sequence>
<dbReference type="GO" id="GO:0006629">
    <property type="term" value="P:lipid metabolic process"/>
    <property type="evidence" value="ECO:0007669"/>
    <property type="project" value="UniProtKB-KW"/>
</dbReference>
<evidence type="ECO:0000256" key="3">
    <source>
        <dbReference type="ARBA" id="ARBA00022824"/>
    </source>
</evidence>
<keyword evidence="4 7" id="KW-1133">Transmembrane helix</keyword>
<protein>
    <recommendedName>
        <fullName evidence="10">Seipin</fullName>
    </recommendedName>
</protein>
<feature type="transmembrane region" description="Helical" evidence="7">
    <location>
        <begin position="15"/>
        <end position="38"/>
    </location>
</feature>
<keyword evidence="5" id="KW-0443">Lipid metabolism</keyword>
<keyword evidence="3" id="KW-0256">Endoplasmic reticulum</keyword>
<feature type="transmembrane region" description="Helical" evidence="7">
    <location>
        <begin position="337"/>
        <end position="355"/>
    </location>
</feature>
<evidence type="ECO:0000256" key="2">
    <source>
        <dbReference type="ARBA" id="ARBA00022692"/>
    </source>
</evidence>
<feature type="transmembrane region" description="Helical" evidence="7">
    <location>
        <begin position="311"/>
        <end position="331"/>
    </location>
</feature>
<dbReference type="EMBL" id="BTGB01000002">
    <property type="protein sequence ID" value="GMM45241.1"/>
    <property type="molecule type" value="Genomic_DNA"/>
</dbReference>
<dbReference type="GO" id="GO:0140042">
    <property type="term" value="P:lipid droplet formation"/>
    <property type="evidence" value="ECO:0007669"/>
    <property type="project" value="UniProtKB-ARBA"/>
</dbReference>
<evidence type="ECO:0000256" key="5">
    <source>
        <dbReference type="ARBA" id="ARBA00023098"/>
    </source>
</evidence>
<evidence type="ECO:0000256" key="7">
    <source>
        <dbReference type="SAM" id="Phobius"/>
    </source>
</evidence>